<evidence type="ECO:0000256" key="1">
    <source>
        <dbReference type="ARBA" id="ARBA00022898"/>
    </source>
</evidence>
<evidence type="ECO:0000259" key="5">
    <source>
        <dbReference type="Pfam" id="PF01168"/>
    </source>
</evidence>
<comment type="cofactor">
    <cofactor evidence="3">
        <name>pyridoxal 5'-phosphate</name>
        <dbReference type="ChEBI" id="CHEBI:597326"/>
    </cofactor>
</comment>
<keyword evidence="1 2" id="KW-0663">Pyridoxal phosphate</keyword>
<feature type="domain" description="Alanine racemase N-terminal" evidence="5">
    <location>
        <begin position="14"/>
        <end position="227"/>
    </location>
</feature>
<dbReference type="GO" id="GO:0030170">
    <property type="term" value="F:pyridoxal phosphate binding"/>
    <property type="evidence" value="ECO:0007669"/>
    <property type="project" value="UniProtKB-UniRule"/>
</dbReference>
<dbReference type="InterPro" id="IPR029066">
    <property type="entry name" value="PLP-binding_barrel"/>
</dbReference>
<comment type="caution">
    <text evidence="6">The sequence shown here is derived from an EMBL/GenBank/DDBJ whole genome shotgun (WGS) entry which is preliminary data.</text>
</comment>
<protein>
    <recommendedName>
        <fullName evidence="2">Pyridoxal phosphate homeostasis protein</fullName>
        <shortName evidence="2">PLP homeostasis protein</shortName>
    </recommendedName>
</protein>
<dbReference type="InterPro" id="IPR011078">
    <property type="entry name" value="PyrdxlP_homeostasis"/>
</dbReference>
<dbReference type="SUPFAM" id="SSF51419">
    <property type="entry name" value="PLP-binding barrel"/>
    <property type="match status" value="1"/>
</dbReference>
<dbReference type="PIRSF" id="PIRSF004848">
    <property type="entry name" value="YBL036c_PLPDEIII"/>
    <property type="match status" value="1"/>
</dbReference>
<dbReference type="HAMAP" id="MF_02087">
    <property type="entry name" value="PLP_homeostasis"/>
    <property type="match status" value="1"/>
</dbReference>
<sequence>MSGFPQDISRMKDVIVVAVTKTLPIDAITSAYAHGFRHFGENYVEEFERKYRKLPDEIKKHAVFHMIGHVQGRKVKNVVSLFDWVDSVDSYTLAVRLSRAAKELGKTVHILLQVNLSGEETKFGYDLLGWRENNEKFTAFCRDIGQMITLPHISIEGLMTMPPLVVGDPQKNQPIFREMRALRAALAGEFPHHPWKHLSMGTSQDYHVAISEGATMVRLGEALFGKRDKK</sequence>
<evidence type="ECO:0000313" key="6">
    <source>
        <dbReference type="EMBL" id="OGG11826.1"/>
    </source>
</evidence>
<dbReference type="PANTHER" id="PTHR10146">
    <property type="entry name" value="PROLINE SYNTHETASE CO-TRANSCRIBED BACTERIAL HOMOLOG PROTEIN"/>
    <property type="match status" value="1"/>
</dbReference>
<dbReference type="Pfam" id="PF01168">
    <property type="entry name" value="Ala_racemase_N"/>
    <property type="match status" value="1"/>
</dbReference>
<dbReference type="PROSITE" id="PS01211">
    <property type="entry name" value="UPF0001"/>
    <property type="match status" value="1"/>
</dbReference>
<dbReference type="Proteomes" id="UP000177268">
    <property type="component" value="Unassembled WGS sequence"/>
</dbReference>
<evidence type="ECO:0000256" key="4">
    <source>
        <dbReference type="RuleBase" id="RU004514"/>
    </source>
</evidence>
<dbReference type="NCBIfam" id="TIGR00044">
    <property type="entry name" value="YggS family pyridoxal phosphate-dependent enzyme"/>
    <property type="match status" value="1"/>
</dbReference>
<dbReference type="PANTHER" id="PTHR10146:SF14">
    <property type="entry name" value="PYRIDOXAL PHOSPHATE HOMEOSTASIS PROTEIN"/>
    <property type="match status" value="1"/>
</dbReference>
<proteinExistence type="inferred from homology"/>
<dbReference type="CDD" id="cd00635">
    <property type="entry name" value="PLPDE_III_YBL036c_like"/>
    <property type="match status" value="1"/>
</dbReference>
<reference evidence="6 7" key="1">
    <citation type="journal article" date="2016" name="Nat. Commun.">
        <title>Thousands of microbial genomes shed light on interconnected biogeochemical processes in an aquifer system.</title>
        <authorList>
            <person name="Anantharaman K."/>
            <person name="Brown C.T."/>
            <person name="Hug L.A."/>
            <person name="Sharon I."/>
            <person name="Castelle C.J."/>
            <person name="Probst A.J."/>
            <person name="Thomas B.C."/>
            <person name="Singh A."/>
            <person name="Wilkins M.J."/>
            <person name="Karaoz U."/>
            <person name="Brodie E.L."/>
            <person name="Williams K.H."/>
            <person name="Hubbard S.S."/>
            <person name="Banfield J.F."/>
        </authorList>
    </citation>
    <scope>NUCLEOTIDE SEQUENCE [LARGE SCALE GENOMIC DNA]</scope>
</reference>
<dbReference type="Gene3D" id="3.20.20.10">
    <property type="entry name" value="Alanine racemase"/>
    <property type="match status" value="1"/>
</dbReference>
<feature type="modified residue" description="N6-(pyridoxal phosphate)lysine" evidence="2 3">
    <location>
        <position position="21"/>
    </location>
</feature>
<dbReference type="InterPro" id="IPR001608">
    <property type="entry name" value="Ala_racemase_N"/>
</dbReference>
<organism evidence="6 7">
    <name type="scientific">Candidatus Gottesmanbacteria bacterium RBG_13_45_10</name>
    <dbReference type="NCBI Taxonomy" id="1798370"/>
    <lineage>
        <taxon>Bacteria</taxon>
        <taxon>Candidatus Gottesmaniibacteriota</taxon>
    </lineage>
</organism>
<comment type="function">
    <text evidence="2">Pyridoxal 5'-phosphate (PLP)-binding protein, which is involved in PLP homeostasis.</text>
</comment>
<dbReference type="EMBL" id="MFIZ01000014">
    <property type="protein sequence ID" value="OGG11826.1"/>
    <property type="molecule type" value="Genomic_DNA"/>
</dbReference>
<accession>A0A1F5ZH34</accession>
<dbReference type="AlphaFoldDB" id="A0A1F5ZH34"/>
<gene>
    <name evidence="6" type="ORF">A2Z00_03820</name>
</gene>
<evidence type="ECO:0000313" key="7">
    <source>
        <dbReference type="Proteomes" id="UP000177268"/>
    </source>
</evidence>
<evidence type="ECO:0000256" key="2">
    <source>
        <dbReference type="HAMAP-Rule" id="MF_02087"/>
    </source>
</evidence>
<dbReference type="STRING" id="1798370.A2Z00_03820"/>
<comment type="similarity">
    <text evidence="2 4">Belongs to the pyridoxal phosphate-binding protein YggS/PROSC family.</text>
</comment>
<name>A0A1F5ZH34_9BACT</name>
<evidence type="ECO:0000256" key="3">
    <source>
        <dbReference type="PIRSR" id="PIRSR004848-1"/>
    </source>
</evidence>